<protein>
    <submittedName>
        <fullName evidence="7">Fc receptor-like protein 3</fullName>
    </submittedName>
</protein>
<keyword evidence="3" id="KW-1133">Transmembrane helix</keyword>
<dbReference type="PROSITE" id="PS50835">
    <property type="entry name" value="IG_LIKE"/>
    <property type="match status" value="3"/>
</dbReference>
<dbReference type="Pfam" id="PF13927">
    <property type="entry name" value="Ig_3"/>
    <property type="match status" value="1"/>
</dbReference>
<evidence type="ECO:0000256" key="2">
    <source>
        <dbReference type="ARBA" id="ARBA00023157"/>
    </source>
</evidence>
<evidence type="ECO:0000313" key="7">
    <source>
        <dbReference type="RefSeq" id="XP_067169255.1"/>
    </source>
</evidence>
<keyword evidence="3" id="KW-0812">Transmembrane</keyword>
<dbReference type="InterPro" id="IPR003598">
    <property type="entry name" value="Ig_sub2"/>
</dbReference>
<proteinExistence type="predicted"/>
<sequence>MVGSTALLLVSESLSLAAAQTSLLTLDPPWSMIFPGESVTLTCQGSHLSGQGSTAWYHNDKLFARTDTDTYRITNAKHKQTGKYQCQSPGSMHSNSVTLTVSYDWIILQVPSYMVFEGDPLHMRCRGWNNWSVSMVRYYKDGSDITPQYASPELSIPQAQTHHSGRYHCTGQINSISSLIKRESRVLHVSVQELFSSPVLSMDNSTEPLEGSPLNMSCVTHLSPHKSHTRLQYLFYRNGTVLQGPKSFLKYSVPAVGLAESGSYSCEVRTETSSVQKWSPQIPITVKRVPIIFEVSLEVQPHGGQVKEGERLVLSCLVVASAGPISFSWHREGSAQVLGKDTHYVIPSAQGSDAGLYYCTASSGKAAAQSLQVQVTVMGVPPLFYCHIRAPLLMAGLGTLLAGVVAVHVLARAEQRRD</sequence>
<dbReference type="SMART" id="SM00408">
    <property type="entry name" value="IGc2"/>
    <property type="match status" value="4"/>
</dbReference>
<evidence type="ECO:0000256" key="4">
    <source>
        <dbReference type="SAM" id="SignalP"/>
    </source>
</evidence>
<keyword evidence="6" id="KW-1185">Reference proteome</keyword>
<dbReference type="InterPro" id="IPR050488">
    <property type="entry name" value="Ig_Fc_receptor"/>
</dbReference>
<dbReference type="InterPro" id="IPR003599">
    <property type="entry name" value="Ig_sub"/>
</dbReference>
<evidence type="ECO:0000313" key="6">
    <source>
        <dbReference type="Proteomes" id="UP001652627"/>
    </source>
</evidence>
<dbReference type="PANTHER" id="PTHR11481">
    <property type="entry name" value="IMMUNOGLOBULIN FC RECEPTOR"/>
    <property type="match status" value="1"/>
</dbReference>
<feature type="domain" description="Ig-like" evidence="5">
    <location>
        <begin position="198"/>
        <end position="276"/>
    </location>
</feature>
<dbReference type="Gene3D" id="2.60.40.10">
    <property type="entry name" value="Immunoglobulins"/>
    <property type="match status" value="4"/>
</dbReference>
<dbReference type="SUPFAM" id="SSF48726">
    <property type="entry name" value="Immunoglobulin"/>
    <property type="match status" value="4"/>
</dbReference>
<dbReference type="InterPro" id="IPR007110">
    <property type="entry name" value="Ig-like_dom"/>
</dbReference>
<accession>A0ABM4FWD5</accession>
<feature type="signal peptide" evidence="4">
    <location>
        <begin position="1"/>
        <end position="19"/>
    </location>
</feature>
<dbReference type="Proteomes" id="UP001652627">
    <property type="component" value="Chromosome 31"/>
</dbReference>
<dbReference type="InterPro" id="IPR036179">
    <property type="entry name" value="Ig-like_dom_sf"/>
</dbReference>
<keyword evidence="1 4" id="KW-0732">Signal</keyword>
<name>A0ABM4FWD5_9AVES</name>
<keyword evidence="2" id="KW-1015">Disulfide bond</keyword>
<reference evidence="7" key="1">
    <citation type="submission" date="2025-08" db="UniProtKB">
        <authorList>
            <consortium name="RefSeq"/>
        </authorList>
    </citation>
    <scope>IDENTIFICATION</scope>
    <source>
        <tissue evidence="7">Blood</tissue>
    </source>
</reference>
<evidence type="ECO:0000259" key="5">
    <source>
        <dbReference type="PROSITE" id="PS50835"/>
    </source>
</evidence>
<dbReference type="RefSeq" id="XP_067169255.1">
    <property type="nucleotide sequence ID" value="XM_067313154.1"/>
</dbReference>
<dbReference type="SMART" id="SM00409">
    <property type="entry name" value="IG"/>
    <property type="match status" value="4"/>
</dbReference>
<gene>
    <name evidence="7" type="primary">LOC106500294</name>
</gene>
<feature type="transmembrane region" description="Helical" evidence="3">
    <location>
        <begin position="392"/>
        <end position="411"/>
    </location>
</feature>
<dbReference type="Pfam" id="PF13895">
    <property type="entry name" value="Ig_2"/>
    <property type="match status" value="3"/>
</dbReference>
<dbReference type="PANTHER" id="PTHR11481:SF64">
    <property type="entry name" value="FC RECEPTOR-LIKE PROTEIN 4"/>
    <property type="match status" value="1"/>
</dbReference>
<organism evidence="6 7">
    <name type="scientific">Apteryx mantelli</name>
    <name type="common">North Island brown kiwi</name>
    <dbReference type="NCBI Taxonomy" id="2696672"/>
    <lineage>
        <taxon>Eukaryota</taxon>
        <taxon>Metazoa</taxon>
        <taxon>Chordata</taxon>
        <taxon>Craniata</taxon>
        <taxon>Vertebrata</taxon>
        <taxon>Euteleostomi</taxon>
        <taxon>Archelosauria</taxon>
        <taxon>Archosauria</taxon>
        <taxon>Dinosauria</taxon>
        <taxon>Saurischia</taxon>
        <taxon>Theropoda</taxon>
        <taxon>Coelurosauria</taxon>
        <taxon>Aves</taxon>
        <taxon>Palaeognathae</taxon>
        <taxon>Apterygiformes</taxon>
        <taxon>Apterygidae</taxon>
        <taxon>Apteryx</taxon>
    </lineage>
</organism>
<feature type="chain" id="PRO_5045232760" evidence="4">
    <location>
        <begin position="20"/>
        <end position="418"/>
    </location>
</feature>
<dbReference type="InterPro" id="IPR013783">
    <property type="entry name" value="Ig-like_fold"/>
</dbReference>
<evidence type="ECO:0000256" key="3">
    <source>
        <dbReference type="SAM" id="Phobius"/>
    </source>
</evidence>
<evidence type="ECO:0000256" key="1">
    <source>
        <dbReference type="ARBA" id="ARBA00022729"/>
    </source>
</evidence>
<feature type="domain" description="Ig-like" evidence="5">
    <location>
        <begin position="36"/>
        <end position="102"/>
    </location>
</feature>
<keyword evidence="3" id="KW-0472">Membrane</keyword>
<dbReference type="GeneID" id="106500294"/>
<feature type="domain" description="Ig-like" evidence="5">
    <location>
        <begin position="290"/>
        <end position="376"/>
    </location>
</feature>